<sequence length="57" mass="6150">MTNTDTPARAGTASAPQRRSAARRRLRRAIGTAFARGAAHAAGTGVVGLLFWWFTHR</sequence>
<organism evidence="2 3">
    <name type="scientific">Actinomadura luzonensis</name>
    <dbReference type="NCBI Taxonomy" id="2805427"/>
    <lineage>
        <taxon>Bacteria</taxon>
        <taxon>Bacillati</taxon>
        <taxon>Actinomycetota</taxon>
        <taxon>Actinomycetes</taxon>
        <taxon>Streptosporangiales</taxon>
        <taxon>Thermomonosporaceae</taxon>
        <taxon>Actinomadura</taxon>
    </lineage>
</organism>
<proteinExistence type="predicted"/>
<dbReference type="RefSeq" id="WP_242381247.1">
    <property type="nucleotide sequence ID" value="NZ_JAKRKC020000002.1"/>
</dbReference>
<evidence type="ECO:0000313" key="2">
    <source>
        <dbReference type="EMBL" id="MCK2218703.1"/>
    </source>
</evidence>
<feature type="region of interest" description="Disordered" evidence="1">
    <location>
        <begin position="1"/>
        <end position="25"/>
    </location>
</feature>
<name>A0ABT0G2S0_9ACTN</name>
<dbReference type="Proteomes" id="UP001317259">
    <property type="component" value="Unassembled WGS sequence"/>
</dbReference>
<accession>A0ABT0G2S0</accession>
<protein>
    <submittedName>
        <fullName evidence="2">Uncharacterized protein</fullName>
    </submittedName>
</protein>
<evidence type="ECO:0000256" key="1">
    <source>
        <dbReference type="SAM" id="MobiDB-lite"/>
    </source>
</evidence>
<reference evidence="2 3" key="1">
    <citation type="submission" date="2022-04" db="EMBL/GenBank/DDBJ databases">
        <title>Genome draft of Actinomadura sp. ATCC 31491.</title>
        <authorList>
            <person name="Shi X."/>
            <person name="Du Y."/>
        </authorList>
    </citation>
    <scope>NUCLEOTIDE SEQUENCE [LARGE SCALE GENOMIC DNA]</scope>
    <source>
        <strain evidence="2 3">ATCC 31491</strain>
    </source>
</reference>
<dbReference type="EMBL" id="JAKRKC020000002">
    <property type="protein sequence ID" value="MCK2218703.1"/>
    <property type="molecule type" value="Genomic_DNA"/>
</dbReference>
<evidence type="ECO:0000313" key="3">
    <source>
        <dbReference type="Proteomes" id="UP001317259"/>
    </source>
</evidence>
<keyword evidence="3" id="KW-1185">Reference proteome</keyword>
<comment type="caution">
    <text evidence="2">The sequence shown here is derived from an EMBL/GenBank/DDBJ whole genome shotgun (WGS) entry which is preliminary data.</text>
</comment>
<gene>
    <name evidence="2" type="ORF">MF672_033640</name>
</gene>